<reference evidence="3 4" key="1">
    <citation type="submission" date="2018-07" db="EMBL/GenBank/DDBJ databases">
        <title>Genomic Encyclopedia of Type Strains, Phase IV (KMG-IV): sequencing the most valuable type-strain genomes for metagenomic binning, comparative biology and taxonomic classification.</title>
        <authorList>
            <person name="Goeker M."/>
        </authorList>
    </citation>
    <scope>NUCLEOTIDE SEQUENCE [LARGE SCALE GENOMIC DNA]</scope>
    <source>
        <strain evidence="3 4">DSM 21352</strain>
    </source>
</reference>
<dbReference type="Gene3D" id="3.40.50.2000">
    <property type="entry name" value="Glycogen Phosphorylase B"/>
    <property type="match status" value="1"/>
</dbReference>
<dbReference type="Proteomes" id="UP000255265">
    <property type="component" value="Unassembled WGS sequence"/>
</dbReference>
<dbReference type="InterPro" id="IPR001173">
    <property type="entry name" value="Glyco_trans_2-like"/>
</dbReference>
<dbReference type="PANTHER" id="PTHR43179:SF7">
    <property type="entry name" value="RHAMNOSYLTRANSFERASE WBBL"/>
    <property type="match status" value="1"/>
</dbReference>
<dbReference type="CDD" id="cd04186">
    <property type="entry name" value="GT_2_like_c"/>
    <property type="match status" value="1"/>
</dbReference>
<dbReference type="GO" id="GO:0008757">
    <property type="term" value="F:S-adenosylmethionine-dependent methyltransferase activity"/>
    <property type="evidence" value="ECO:0007669"/>
    <property type="project" value="InterPro"/>
</dbReference>
<protein>
    <submittedName>
        <fullName evidence="3">GT2 family glycosyltransferase</fullName>
    </submittedName>
</protein>
<dbReference type="InterPro" id="IPR013216">
    <property type="entry name" value="Methyltransf_11"/>
</dbReference>
<comment type="caution">
    <text evidence="3">The sequence shown here is derived from an EMBL/GenBank/DDBJ whole genome shotgun (WGS) entry which is preliminary data.</text>
</comment>
<dbReference type="Pfam" id="PF13692">
    <property type="entry name" value="Glyco_trans_1_4"/>
    <property type="match status" value="1"/>
</dbReference>
<dbReference type="CDD" id="cd03801">
    <property type="entry name" value="GT4_PimA-like"/>
    <property type="match status" value="1"/>
</dbReference>
<dbReference type="EMBL" id="QQAV01000001">
    <property type="protein sequence ID" value="RDI28429.1"/>
    <property type="molecule type" value="Genomic_DNA"/>
</dbReference>
<dbReference type="AlphaFoldDB" id="A0A370FQ01"/>
<evidence type="ECO:0000259" key="1">
    <source>
        <dbReference type="Pfam" id="PF00535"/>
    </source>
</evidence>
<dbReference type="SUPFAM" id="SSF53756">
    <property type="entry name" value="UDP-Glycosyltransferase/glycogen phosphorylase"/>
    <property type="match status" value="1"/>
</dbReference>
<organism evidence="3 4">
    <name type="scientific">Pseudacidovorax intermedius</name>
    <dbReference type="NCBI Taxonomy" id="433924"/>
    <lineage>
        <taxon>Bacteria</taxon>
        <taxon>Pseudomonadati</taxon>
        <taxon>Pseudomonadota</taxon>
        <taxon>Betaproteobacteria</taxon>
        <taxon>Burkholderiales</taxon>
        <taxon>Comamonadaceae</taxon>
        <taxon>Pseudacidovorax</taxon>
    </lineage>
</organism>
<feature type="domain" description="Glycosyltransferase 2-like" evidence="1">
    <location>
        <begin position="411"/>
        <end position="545"/>
    </location>
</feature>
<dbReference type="SUPFAM" id="SSF53448">
    <property type="entry name" value="Nucleotide-diphospho-sugar transferases"/>
    <property type="match status" value="1"/>
</dbReference>
<dbReference type="Gene3D" id="3.40.50.150">
    <property type="entry name" value="Vaccinia Virus protein VP39"/>
    <property type="match status" value="1"/>
</dbReference>
<accession>A0A370FQ01</accession>
<evidence type="ECO:0000313" key="3">
    <source>
        <dbReference type="EMBL" id="RDI28429.1"/>
    </source>
</evidence>
<name>A0A370FQ01_9BURK</name>
<proteinExistence type="predicted"/>
<dbReference type="PANTHER" id="PTHR43179">
    <property type="entry name" value="RHAMNOSYLTRANSFERASE WBBL"/>
    <property type="match status" value="1"/>
</dbReference>
<evidence type="ECO:0000259" key="2">
    <source>
        <dbReference type="Pfam" id="PF08241"/>
    </source>
</evidence>
<dbReference type="Pfam" id="PF00535">
    <property type="entry name" value="Glycos_transf_2"/>
    <property type="match status" value="1"/>
</dbReference>
<feature type="domain" description="Methyltransferase type 11" evidence="2">
    <location>
        <begin position="29"/>
        <end position="123"/>
    </location>
</feature>
<sequence length="1054" mass="116963">MPTEGGELRYEHMHRYAWAAQYAAGRAVLDIACGEGYGSALLAAHARSVTGVDVSEDAVAHAHVAYADIPNLKFRQGSADAIPFESSHFDMVVSFETIEHLSTQREMIAEIRRVLKPDGVLIISSPNKKTYSDDRNYVNEYHVKELYFDEFDALLRTQFSSVSYMGQRFLTLSALLPQDASEAGAVYKALSLSGSDALDRTASGIEPLYFVAICAQSGSSQVPRPEASAFFEPSFDIYQRQQAVLQWASGVDNERAAHAKHAAEADERTRQVRAELSKVELELRTQRLIWEQRVRHADGRADVLAAEVQALRTSSSWRLTAPLRLIIDVIRGRGIADRHVIKQRLRHVAYRAHEAMPLPESVKSILVSAAFRIGGPLFAGAPRYQAWQRKRRMPELLATLRFDPPSEPQVSVVIPAYGNLEMTLACVASIAKHLPKAPIEVLVVEDASGDQDILKLAQVPGLRFHVHPQNLGFLRSCNAAAKMARGRYICFLNNDTEVEAGWIDTMLELFERDPKCGMVGSKLLYPDGRLQEAGGILWRDGSAWNLGRLDDPDNSRYNYVKEVDYCSGASILLERTLFDELGGFDEYYLPAYCEDSDLAFRIRARGLKVLYQPASRVIHHEGLSHGTDTGSGVKAYQVANQRKFLQRWAQVLEREHFANGEHALLAQDRANLCKTILIIDHYIPQPDRDAGSRSMNAFIDVLLSMGLRVKFWPHNLQPDPVYGPQLQQRGVEVIYGARYHQGFEAWIREMGRDLDYVLISRPDVAAAFLPALCAYSPAKRLYYGHDLHYERELASARLSGDATAAEAAERMRQLELSIWLQVSTIYYPSPTETAAVQSHPGVGMARTLPPYCFEPRPTAPLEGRERRRLLFVAGFAHRPNVDAAVWFMAQVFPLVLAAEPDVQLMLVGSNPSPDVKALASERVEVTGYVTDAELEAIYARVGLAVVPLRFGAGIKGKVVEAMHHGVPLVTTSVGVQGLSSTGDAASVADEPQQMAHEILRLLRDDAAWRQSAAAGPAYVAAHFSAAAMEAVLVQDIDARPYTDYTRSAIKETFA</sequence>
<evidence type="ECO:0000313" key="4">
    <source>
        <dbReference type="Proteomes" id="UP000255265"/>
    </source>
</evidence>
<keyword evidence="3" id="KW-0808">Transferase</keyword>
<keyword evidence="4" id="KW-1185">Reference proteome</keyword>
<dbReference type="InterPro" id="IPR029063">
    <property type="entry name" value="SAM-dependent_MTases_sf"/>
</dbReference>
<dbReference type="InterPro" id="IPR029044">
    <property type="entry name" value="Nucleotide-diphossugar_trans"/>
</dbReference>
<gene>
    <name evidence="3" type="ORF">DFR41_101182</name>
</gene>
<dbReference type="Pfam" id="PF08241">
    <property type="entry name" value="Methyltransf_11"/>
    <property type="match status" value="1"/>
</dbReference>
<dbReference type="CDD" id="cd02440">
    <property type="entry name" value="AdoMet_MTases"/>
    <property type="match status" value="1"/>
</dbReference>
<dbReference type="SUPFAM" id="SSF53335">
    <property type="entry name" value="S-adenosyl-L-methionine-dependent methyltransferases"/>
    <property type="match status" value="1"/>
</dbReference>
<dbReference type="Gene3D" id="3.90.550.10">
    <property type="entry name" value="Spore Coat Polysaccharide Biosynthesis Protein SpsA, Chain A"/>
    <property type="match status" value="1"/>
</dbReference>